<proteinExistence type="predicted"/>
<protein>
    <submittedName>
        <fullName evidence="1">Nucleotide sugar dehydrogenase</fullName>
    </submittedName>
</protein>
<dbReference type="PANTHER" id="PTHR43750">
    <property type="entry name" value="UDP-GLUCOSE 6-DEHYDROGENASE TUAD"/>
    <property type="match status" value="1"/>
</dbReference>
<comment type="caution">
    <text evidence="1">The sequence shown here is derived from an EMBL/GenBank/DDBJ whole genome shotgun (WGS) entry which is preliminary data.</text>
</comment>
<dbReference type="InterPro" id="IPR036291">
    <property type="entry name" value="NAD(P)-bd_dom_sf"/>
</dbReference>
<keyword evidence="2" id="KW-1185">Reference proteome</keyword>
<dbReference type="SUPFAM" id="SSF51735">
    <property type="entry name" value="NAD(P)-binding Rossmann-fold domains"/>
    <property type="match status" value="1"/>
</dbReference>
<evidence type="ECO:0000313" key="2">
    <source>
        <dbReference type="Proteomes" id="UP001548189"/>
    </source>
</evidence>
<dbReference type="InterPro" id="IPR008927">
    <property type="entry name" value="6-PGluconate_DH-like_C_sf"/>
</dbReference>
<dbReference type="PIRSF" id="PIRSF000124">
    <property type="entry name" value="UDPglc_GDPman_dh"/>
    <property type="match status" value="1"/>
</dbReference>
<reference evidence="1 2" key="1">
    <citation type="submission" date="2024-06" db="EMBL/GenBank/DDBJ databases">
        <authorList>
            <person name="Li F."/>
        </authorList>
    </citation>
    <scope>NUCLEOTIDE SEQUENCE [LARGE SCALE GENOMIC DNA]</scope>
    <source>
        <strain evidence="1 2">GXAS 311</strain>
    </source>
</reference>
<name>A0ABV2BNU5_9GAMM</name>
<organism evidence="1 2">
    <name type="scientific">Aliikangiella maris</name>
    <dbReference type="NCBI Taxonomy" id="3162458"/>
    <lineage>
        <taxon>Bacteria</taxon>
        <taxon>Pseudomonadati</taxon>
        <taxon>Pseudomonadota</taxon>
        <taxon>Gammaproteobacteria</taxon>
        <taxon>Oceanospirillales</taxon>
        <taxon>Pleioneaceae</taxon>
        <taxon>Aliikangiella</taxon>
    </lineage>
</organism>
<dbReference type="InterPro" id="IPR036220">
    <property type="entry name" value="UDP-Glc/GDP-Man_DH_C_sf"/>
</dbReference>
<sequence>MKIAVFGRELQSHTAASLFASVGNQVDFFAREKSTCLQESGLLNLYTLQKDAKRLKNILTNQVISSSLEGEKARYDFILISDVSPNYVLEHYAQQLKYSLECGTVFIIFTPSEIGEAQSFSQKLKLYGDQVTVCSVPLLVREGRAILDFSRPDNIIIGCDDPVVLPKVKSLFYPFNRVKNVIKEVSTREAEFSCFAGNAMLATRLSFMNEMASLAERSHVDIDVVRECIGSDPRIGRDYLYPGCGYGGHALAENVEKIAAQLRTREDDLGLLDIVAQINERQKDLLFRKIWQFFNTDLHDKKIAIWGAAFKPGSSNIDGAPSIKLIEALLAQGANVNVYDPLALEKIHVKFKNNCHLTLLDSAYEALEGADVLAICTEWKEFWSPDFEKFSKCLKYKAIFDGRNILDPFQMKNAGFLYFGIGRGEML</sequence>
<gene>
    <name evidence="1" type="ORF">ABVT43_00570</name>
</gene>
<dbReference type="Proteomes" id="UP001548189">
    <property type="component" value="Unassembled WGS sequence"/>
</dbReference>
<dbReference type="Gene3D" id="1.20.5.100">
    <property type="entry name" value="Cytochrome c1, transmembrane anchor, C-terminal"/>
    <property type="match status" value="1"/>
</dbReference>
<dbReference type="EMBL" id="JBEVCJ010000001">
    <property type="protein sequence ID" value="MET1253609.1"/>
    <property type="molecule type" value="Genomic_DNA"/>
</dbReference>
<dbReference type="NCBIfam" id="TIGR03026">
    <property type="entry name" value="NDP-sugDHase"/>
    <property type="match status" value="1"/>
</dbReference>
<dbReference type="PANTHER" id="PTHR43750:SF3">
    <property type="entry name" value="UDP-GLUCOSE 6-DEHYDROGENASE TUAD"/>
    <property type="match status" value="1"/>
</dbReference>
<dbReference type="InterPro" id="IPR028357">
    <property type="entry name" value="UDPglc_DH_bac"/>
</dbReference>
<dbReference type="SMART" id="SM00984">
    <property type="entry name" value="UDPG_MGDP_dh_C"/>
    <property type="match status" value="1"/>
</dbReference>
<dbReference type="PIRSF" id="PIRSF500134">
    <property type="entry name" value="UDPglc_DH_bac"/>
    <property type="match status" value="1"/>
</dbReference>
<dbReference type="SUPFAM" id="SSF48179">
    <property type="entry name" value="6-phosphogluconate dehydrogenase C-terminal domain-like"/>
    <property type="match status" value="1"/>
</dbReference>
<dbReference type="Pfam" id="PF00984">
    <property type="entry name" value="UDPG_MGDP_dh"/>
    <property type="match status" value="1"/>
</dbReference>
<dbReference type="Gene3D" id="3.40.50.720">
    <property type="entry name" value="NAD(P)-binding Rossmann-like Domain"/>
    <property type="match status" value="2"/>
</dbReference>
<dbReference type="Pfam" id="PF03720">
    <property type="entry name" value="UDPG_MGDP_dh_C"/>
    <property type="match status" value="1"/>
</dbReference>
<dbReference type="InterPro" id="IPR017476">
    <property type="entry name" value="UDP-Glc/GDP-Man"/>
</dbReference>
<dbReference type="InterPro" id="IPR014027">
    <property type="entry name" value="UDP-Glc/GDP-Man_DH_C"/>
</dbReference>
<dbReference type="InterPro" id="IPR014026">
    <property type="entry name" value="UDP-Glc/GDP-Man_DH_dimer"/>
</dbReference>
<accession>A0ABV2BNU5</accession>
<evidence type="ECO:0000313" key="1">
    <source>
        <dbReference type="EMBL" id="MET1253609.1"/>
    </source>
</evidence>
<dbReference type="SUPFAM" id="SSF52413">
    <property type="entry name" value="UDP-glucose/GDP-mannose dehydrogenase C-terminal domain"/>
    <property type="match status" value="1"/>
</dbReference>